<dbReference type="SUPFAM" id="SSF52540">
    <property type="entry name" value="P-loop containing nucleoside triphosphate hydrolases"/>
    <property type="match status" value="1"/>
</dbReference>
<feature type="domain" description="NadR/Ttd14 AAA" evidence="1">
    <location>
        <begin position="7"/>
        <end position="172"/>
    </location>
</feature>
<evidence type="ECO:0000313" key="3">
    <source>
        <dbReference type="Proteomes" id="UP000269940"/>
    </source>
</evidence>
<dbReference type="Gene3D" id="3.40.50.300">
    <property type="entry name" value="P-loop containing nucleotide triphosphate hydrolases"/>
    <property type="match status" value="1"/>
</dbReference>
<name>A0A386KC61_9CAUD</name>
<evidence type="ECO:0000259" key="1">
    <source>
        <dbReference type="Pfam" id="PF13521"/>
    </source>
</evidence>
<proteinExistence type="predicted"/>
<evidence type="ECO:0000313" key="2">
    <source>
        <dbReference type="EMBL" id="AYD82352.1"/>
    </source>
</evidence>
<dbReference type="InterPro" id="IPR027417">
    <property type="entry name" value="P-loop_NTPase"/>
</dbReference>
<protein>
    <recommendedName>
        <fullName evidence="1">NadR/Ttd14 AAA domain-containing protein</fullName>
    </recommendedName>
</protein>
<dbReference type="InterPro" id="IPR038727">
    <property type="entry name" value="NadR/Ttd14_AAA_dom"/>
</dbReference>
<gene>
    <name evidence="2" type="ORF">Aci05_058</name>
</gene>
<keyword evidence="3" id="KW-1185">Reference proteome</keyword>
<organism evidence="2 3">
    <name type="scientific">Acinetobacter phage vB_AbaM_B09_Aci05</name>
    <dbReference type="NCBI Taxonomy" id="2315458"/>
    <lineage>
        <taxon>Viruses</taxon>
        <taxon>Duplodnaviria</taxon>
        <taxon>Heunggongvirae</taxon>
        <taxon>Uroviricota</taxon>
        <taxon>Caudoviricetes</taxon>
        <taxon>Saclayvirus</taxon>
        <taxon>Saclayvirus Aci05</taxon>
    </lineage>
</organism>
<dbReference type="Proteomes" id="UP000269940">
    <property type="component" value="Segment"/>
</dbReference>
<dbReference type="EMBL" id="MH746814">
    <property type="protein sequence ID" value="AYD82352.1"/>
    <property type="molecule type" value="Genomic_DNA"/>
</dbReference>
<sequence>MSKPLLINIFGAAGTGKTILATTLTNALKLKGINAEYCREWVKEPILGGLNTDDINQWHITAEQTQLLANYLNSGCDVVVTDSPALVGKFYGLHNKEVKGDMPWTHWNSHSQNFLDKHEELVGDGNTLNILLKHDPDVGYQSFGREQSKDESLAMQTSWVNLLREHHKTFTEAYLRDFIGFGYDSPLNVLKALLRDSVGIDNHMKEVICGL</sequence>
<reference evidence="2 3" key="1">
    <citation type="submission" date="2018-08" db="EMBL/GenBank/DDBJ databases">
        <title>Complete genome sequence of five Acinetobacter baumannii phages from Abidjan, Cote d'Ivoire.</title>
        <authorList>
            <person name="Essoh C."/>
            <person name="Vernadet J.-P."/>
            <person name="Vergnaud G."/>
            <person name="Resch G."/>
            <person name="Pourcel C."/>
        </authorList>
    </citation>
    <scope>NUCLEOTIDE SEQUENCE [LARGE SCALE GENOMIC DNA]</scope>
</reference>
<accession>A0A386KC61</accession>
<dbReference type="Pfam" id="PF13521">
    <property type="entry name" value="AAA_28"/>
    <property type="match status" value="1"/>
</dbReference>